<dbReference type="InterPro" id="IPR012341">
    <property type="entry name" value="6hp_glycosidase-like_sf"/>
</dbReference>
<dbReference type="InterPro" id="IPR008928">
    <property type="entry name" value="6-hairpin_glycosidase_sf"/>
</dbReference>
<evidence type="ECO:0000256" key="2">
    <source>
        <dbReference type="ARBA" id="ARBA00007072"/>
    </source>
</evidence>
<dbReference type="InParanoid" id="A0A7N2R2S2"/>
<evidence type="ECO:0000256" key="3">
    <source>
        <dbReference type="ARBA" id="ARBA00022801"/>
    </source>
</evidence>
<evidence type="ECO:0000256" key="7">
    <source>
        <dbReference type="ARBA" id="ARBA00023326"/>
    </source>
</evidence>
<keyword evidence="9" id="KW-0732">Signal</keyword>
<sequence>MSSIKVFSLVSLCIILLAHGVTSFEYGEALTKSLLFYEGQRSGKLPSNQRVQWRGDSALKDGSDAGVDLVGGYYDAGDHVKFGFPFAFTITMLSWSTIEFQAQLEAKNELSNALGAIKWGTDYLIKAHPEPNVLYGQVGDGESDHSCWQRPEDMTSPRTTFKIDEEHPGSDLAAETAAAFAAASIAFKPSNPKYASQLIEHAKQLFDFARNHQGVYQSSIPQAGNFYSSSGFEDELLWAAAWLHRATDEKTYLDFLGGSSNSGGTRTVFSWDDKYVGAQVLVSKLVLEGKVEYSGIWSQYKSQAEQFICSCAQKGNSNVKKSPGGLLWFLPFNNLQYTTSATFIATAYSQYLTGKKALIQCAGGIVQPDELITLAKSQVDYILGSNPQKMSYMVGFGSNYPKQLHHRGASIVSIEKNPEPVTCKGGFDLYFNKNEPNPNVLDGAVVGGPDDNDGFTDSRSNFQQAETAIANIAPLVGVLARIA</sequence>
<name>A0A7N2R2S2_QUELO</name>
<feature type="chain" id="PRO_5029949423" description="Endoglucanase" evidence="9">
    <location>
        <begin position="24"/>
        <end position="483"/>
    </location>
</feature>
<evidence type="ECO:0000256" key="4">
    <source>
        <dbReference type="ARBA" id="ARBA00023001"/>
    </source>
</evidence>
<dbReference type="EC" id="3.2.1.4" evidence="9"/>
<dbReference type="Proteomes" id="UP000594261">
    <property type="component" value="Chromosome 4"/>
</dbReference>
<evidence type="ECO:0000256" key="9">
    <source>
        <dbReference type="RuleBase" id="RU361166"/>
    </source>
</evidence>
<keyword evidence="4 9" id="KW-0136">Cellulose degradation</keyword>
<evidence type="ECO:0000313" key="12">
    <source>
        <dbReference type="Proteomes" id="UP000594261"/>
    </source>
</evidence>
<dbReference type="PANTHER" id="PTHR22298">
    <property type="entry name" value="ENDO-1,4-BETA-GLUCANASE"/>
    <property type="match status" value="1"/>
</dbReference>
<dbReference type="OMA" id="EEYICSC"/>
<dbReference type="FunCoup" id="A0A7N2R2S2">
    <property type="interactions" value="187"/>
</dbReference>
<dbReference type="KEGG" id="qlo:115988059"/>
<feature type="signal peptide" evidence="9">
    <location>
        <begin position="1"/>
        <end position="23"/>
    </location>
</feature>
<feature type="active site" evidence="8">
    <location>
        <position position="405"/>
    </location>
</feature>
<dbReference type="GO" id="GO:0008810">
    <property type="term" value="F:cellulase activity"/>
    <property type="evidence" value="ECO:0007669"/>
    <property type="project" value="UniProtKB-EC"/>
</dbReference>
<reference evidence="11" key="2">
    <citation type="submission" date="2021-01" db="UniProtKB">
        <authorList>
            <consortium name="EnsemblPlants"/>
        </authorList>
    </citation>
    <scope>IDENTIFICATION</scope>
</reference>
<evidence type="ECO:0000313" key="11">
    <source>
        <dbReference type="EnsemblPlants" id="QL04p025274:mrna"/>
    </source>
</evidence>
<dbReference type="OrthoDB" id="10257085at2759"/>
<feature type="domain" description="Glycoside hydrolase family 9" evidence="10">
    <location>
        <begin position="26"/>
        <end position="479"/>
    </location>
</feature>
<dbReference type="GO" id="GO:0030245">
    <property type="term" value="P:cellulose catabolic process"/>
    <property type="evidence" value="ECO:0007669"/>
    <property type="project" value="UniProtKB-KW"/>
</dbReference>
<evidence type="ECO:0000256" key="1">
    <source>
        <dbReference type="ARBA" id="ARBA00000966"/>
    </source>
</evidence>
<dbReference type="Gramene" id="QL04p025274:mrna">
    <property type="protein sequence ID" value="QL04p025274:mrna"/>
    <property type="gene ID" value="QL04p025274"/>
</dbReference>
<dbReference type="PROSITE" id="PS00592">
    <property type="entry name" value="GH9_2"/>
    <property type="match status" value="1"/>
</dbReference>
<evidence type="ECO:0000256" key="5">
    <source>
        <dbReference type="ARBA" id="ARBA00023277"/>
    </source>
</evidence>
<protein>
    <recommendedName>
        <fullName evidence="9">Endoglucanase</fullName>
        <ecNumber evidence="9">3.2.1.4</ecNumber>
    </recommendedName>
</protein>
<keyword evidence="12" id="KW-1185">Reference proteome</keyword>
<dbReference type="FunFam" id="1.50.10.10:FF:000020">
    <property type="entry name" value="Endoglucanase"/>
    <property type="match status" value="1"/>
</dbReference>
<evidence type="ECO:0000256" key="6">
    <source>
        <dbReference type="ARBA" id="ARBA00023295"/>
    </source>
</evidence>
<dbReference type="InterPro" id="IPR018221">
    <property type="entry name" value="Glyco_hydro_9_His_AS"/>
</dbReference>
<organism evidence="11 12">
    <name type="scientific">Quercus lobata</name>
    <name type="common">Valley oak</name>
    <dbReference type="NCBI Taxonomy" id="97700"/>
    <lineage>
        <taxon>Eukaryota</taxon>
        <taxon>Viridiplantae</taxon>
        <taxon>Streptophyta</taxon>
        <taxon>Embryophyta</taxon>
        <taxon>Tracheophyta</taxon>
        <taxon>Spermatophyta</taxon>
        <taxon>Magnoliopsida</taxon>
        <taxon>eudicotyledons</taxon>
        <taxon>Gunneridae</taxon>
        <taxon>Pentapetalae</taxon>
        <taxon>rosids</taxon>
        <taxon>fabids</taxon>
        <taxon>Fagales</taxon>
        <taxon>Fagaceae</taxon>
        <taxon>Quercus</taxon>
    </lineage>
</organism>
<keyword evidence="5 8" id="KW-0119">Carbohydrate metabolism</keyword>
<evidence type="ECO:0000259" key="10">
    <source>
        <dbReference type="Pfam" id="PF00759"/>
    </source>
</evidence>
<comment type="similarity">
    <text evidence="2 8 9">Belongs to the glycosyl hydrolase 9 (cellulase E) family.</text>
</comment>
<dbReference type="GeneID" id="115988059"/>
<dbReference type="EMBL" id="LRBV02000004">
    <property type="status" value="NOT_ANNOTATED_CDS"/>
    <property type="molecule type" value="Genomic_DNA"/>
</dbReference>
<dbReference type="Gene3D" id="1.50.10.10">
    <property type="match status" value="1"/>
</dbReference>
<dbReference type="AlphaFoldDB" id="A0A7N2R2S2"/>
<dbReference type="Pfam" id="PF00759">
    <property type="entry name" value="Glyco_hydro_9"/>
    <property type="match status" value="1"/>
</dbReference>
<keyword evidence="3 8" id="KW-0378">Hydrolase</keyword>
<gene>
    <name evidence="11" type="primary">LOC115988059</name>
</gene>
<keyword evidence="6 8" id="KW-0326">Glycosidase</keyword>
<reference evidence="11 12" key="1">
    <citation type="journal article" date="2016" name="G3 (Bethesda)">
        <title>First Draft Assembly and Annotation of the Genome of a California Endemic Oak Quercus lobata Nee (Fagaceae).</title>
        <authorList>
            <person name="Sork V.L."/>
            <person name="Fitz-Gibbon S.T."/>
            <person name="Puiu D."/>
            <person name="Crepeau M."/>
            <person name="Gugger P.F."/>
            <person name="Sherman R."/>
            <person name="Stevens K."/>
            <person name="Langley C.H."/>
            <person name="Pellegrini M."/>
            <person name="Salzberg S.L."/>
        </authorList>
    </citation>
    <scope>NUCLEOTIDE SEQUENCE [LARGE SCALE GENOMIC DNA]</scope>
    <source>
        <strain evidence="11 12">cv. SW786</strain>
    </source>
</reference>
<proteinExistence type="inferred from homology"/>
<dbReference type="EnsemblPlants" id="QL04p025274:mrna">
    <property type="protein sequence ID" value="QL04p025274:mrna"/>
    <property type="gene ID" value="QL04p025274"/>
</dbReference>
<dbReference type="SUPFAM" id="SSF48208">
    <property type="entry name" value="Six-hairpin glycosidases"/>
    <property type="match status" value="1"/>
</dbReference>
<dbReference type="InterPro" id="IPR001701">
    <property type="entry name" value="Glyco_hydro_9"/>
</dbReference>
<dbReference type="RefSeq" id="XP_030967553.1">
    <property type="nucleotide sequence ID" value="XM_031111693.1"/>
</dbReference>
<keyword evidence="7 8" id="KW-0624">Polysaccharide degradation</keyword>
<comment type="catalytic activity">
    <reaction evidence="1 9">
        <text>Endohydrolysis of (1-&gt;4)-beta-D-glucosidic linkages in cellulose, lichenin and cereal beta-D-glucans.</text>
        <dbReference type="EC" id="3.2.1.4"/>
    </reaction>
</comment>
<accession>A0A7N2R2S2</accession>
<evidence type="ECO:0000256" key="8">
    <source>
        <dbReference type="PROSITE-ProRule" id="PRU10059"/>
    </source>
</evidence>